<evidence type="ECO:0000313" key="1">
    <source>
        <dbReference type="EMBL" id="DAD55412.1"/>
    </source>
</evidence>
<reference evidence="1" key="1">
    <citation type="journal article" date="2021" name="Proc. Natl. Acad. Sci. U.S.A.">
        <title>A Catalog of Tens of Thousands of Viruses from Human Metagenomes Reveals Hidden Associations with Chronic Diseases.</title>
        <authorList>
            <person name="Tisza M.J."/>
            <person name="Buck C.B."/>
        </authorList>
    </citation>
    <scope>NUCLEOTIDE SEQUENCE</scope>
    <source>
        <strain evidence="1">CtoNj20</strain>
    </source>
</reference>
<organism evidence="1">
    <name type="scientific">Siphoviridae sp. ctoNj20</name>
    <dbReference type="NCBI Taxonomy" id="2826085"/>
    <lineage>
        <taxon>Viruses</taxon>
        <taxon>Duplodnaviria</taxon>
        <taxon>Heunggongvirae</taxon>
        <taxon>Uroviricota</taxon>
        <taxon>Caudoviricetes</taxon>
    </lineage>
</organism>
<protein>
    <submittedName>
        <fullName evidence="1">Minor capsid protein</fullName>
    </submittedName>
</protein>
<accession>A0A8D9PDS5</accession>
<dbReference type="EMBL" id="BK014724">
    <property type="protein sequence ID" value="DAD55412.1"/>
    <property type="molecule type" value="Genomic_DNA"/>
</dbReference>
<sequence length="127" mass="14371">MPSATSLKSIQDAKKRLTKFLKTLETVPTDELERTAERIYSEAVAQVPYSTGKLESSIYVNVSRSKAKPGLIAGASAREHGYNYAAIQHENENYEHPIKGKAHYISDPFKKEIALMHQRIRRRLRGS</sequence>
<proteinExistence type="predicted"/>
<name>A0A8D9PDS5_9CAUD</name>